<dbReference type="PIRSF" id="PIRSF000103">
    <property type="entry name" value="HIBADH"/>
    <property type="match status" value="1"/>
</dbReference>
<comment type="similarity">
    <text evidence="2">Belongs to the HIBADH-related family.</text>
</comment>
<evidence type="ECO:0000313" key="8">
    <source>
        <dbReference type="EMBL" id="MFC4604957.1"/>
    </source>
</evidence>
<sequence>MAAAVTVTPHGTRQKGTSVKICWIGLGNMGLPMAAHLHTAGHDVVGVDLSADARDAAGAAGVRTADAAVTAAAGADAVVTMLPKGAHVRTALLESGALDAAGDNALVLDCSTISCAEAREIGAAVAATGRRFLDAPVSGGTAGAQNATLTFMVGGATADLGAARPLLEAMGTRIFHAGETGAGQSAKMVNNMMLAMNMQSTCEAAVLAERLGITPQTVIDIAGVSTGDSWALRNYYPVAGPVTSAPSNRDFTGGFSVALMRKDLGLALDAAAVHGVDTAATAEVARRLENLIADGRGSLDFSSLIHLVDGTAAAAIGGTR</sequence>
<evidence type="ECO:0000256" key="2">
    <source>
        <dbReference type="ARBA" id="ARBA00009080"/>
    </source>
</evidence>
<keyword evidence="3" id="KW-0101">Branched-chain amino acid catabolism</keyword>
<dbReference type="InterPro" id="IPR011548">
    <property type="entry name" value="HIBADH"/>
</dbReference>
<dbReference type="EC" id="1.1.1.31" evidence="8"/>
<dbReference type="RefSeq" id="WP_378418187.1">
    <property type="nucleotide sequence ID" value="NZ_JBHSFO010000009.1"/>
</dbReference>
<keyword evidence="4 8" id="KW-0560">Oxidoreductase</keyword>
<dbReference type="Pfam" id="PF03446">
    <property type="entry name" value="NAD_binding_2"/>
    <property type="match status" value="1"/>
</dbReference>
<dbReference type="Gene3D" id="3.40.50.720">
    <property type="entry name" value="NAD(P)-binding Rossmann-like Domain"/>
    <property type="match status" value="1"/>
</dbReference>
<dbReference type="Gene3D" id="1.10.1040.10">
    <property type="entry name" value="N-(1-d-carboxylethyl)-l-norvaline Dehydrogenase, domain 2"/>
    <property type="match status" value="1"/>
</dbReference>
<dbReference type="SUPFAM" id="SSF48179">
    <property type="entry name" value="6-phosphogluconate dehydrogenase C-terminal domain-like"/>
    <property type="match status" value="1"/>
</dbReference>
<organism evidence="8 9">
    <name type="scientific">Rhodococcus kronopolitis</name>
    <dbReference type="NCBI Taxonomy" id="1460226"/>
    <lineage>
        <taxon>Bacteria</taxon>
        <taxon>Bacillati</taxon>
        <taxon>Actinomycetota</taxon>
        <taxon>Actinomycetes</taxon>
        <taxon>Mycobacteriales</taxon>
        <taxon>Nocardiaceae</taxon>
        <taxon>Rhodococcus</taxon>
    </lineage>
</organism>
<gene>
    <name evidence="8" type="primary">mmsB</name>
    <name evidence="8" type="ORF">ACFO6S_14760</name>
</gene>
<evidence type="ECO:0000256" key="4">
    <source>
        <dbReference type="ARBA" id="ARBA00023002"/>
    </source>
</evidence>
<comment type="caution">
    <text evidence="8">The sequence shown here is derived from an EMBL/GenBank/DDBJ whole genome shotgun (WGS) entry which is preliminary data.</text>
</comment>
<dbReference type="InterPro" id="IPR029154">
    <property type="entry name" value="HIBADH-like_NADP-bd"/>
</dbReference>
<evidence type="ECO:0000256" key="1">
    <source>
        <dbReference type="ARBA" id="ARBA00005023"/>
    </source>
</evidence>
<proteinExistence type="inferred from homology"/>
<dbReference type="EMBL" id="JBHSFO010000009">
    <property type="protein sequence ID" value="MFC4604957.1"/>
    <property type="molecule type" value="Genomic_DNA"/>
</dbReference>
<keyword evidence="5" id="KW-0520">NAD</keyword>
<dbReference type="InterPro" id="IPR006115">
    <property type="entry name" value="6PGDH_NADP-bd"/>
</dbReference>
<evidence type="ECO:0000256" key="5">
    <source>
        <dbReference type="ARBA" id="ARBA00023027"/>
    </source>
</evidence>
<dbReference type="InterPro" id="IPR015815">
    <property type="entry name" value="HIBADH-related"/>
</dbReference>
<evidence type="ECO:0000259" key="6">
    <source>
        <dbReference type="Pfam" id="PF03446"/>
    </source>
</evidence>
<feature type="domain" description="3-hydroxyisobutyrate dehydrogenase-like NAD-binding" evidence="7">
    <location>
        <begin position="181"/>
        <end position="307"/>
    </location>
</feature>
<name>A0ABV9FWK5_9NOCA</name>
<protein>
    <submittedName>
        <fullName evidence="8">3-hydroxyisobutyrate dehydrogenase</fullName>
        <ecNumber evidence="8">1.1.1.31</ecNumber>
    </submittedName>
</protein>
<feature type="domain" description="6-phosphogluconate dehydrogenase NADP-binding" evidence="6">
    <location>
        <begin position="20"/>
        <end position="178"/>
    </location>
</feature>
<dbReference type="PANTHER" id="PTHR22981">
    <property type="entry name" value="3-HYDROXYISOBUTYRATE DEHYDROGENASE-RELATED"/>
    <property type="match status" value="1"/>
</dbReference>
<dbReference type="InterPro" id="IPR008927">
    <property type="entry name" value="6-PGluconate_DH-like_C_sf"/>
</dbReference>
<reference evidence="9" key="1">
    <citation type="journal article" date="2019" name="Int. J. Syst. Evol. Microbiol.">
        <title>The Global Catalogue of Microorganisms (GCM) 10K type strain sequencing project: providing services to taxonomists for standard genome sequencing and annotation.</title>
        <authorList>
            <consortium name="The Broad Institute Genomics Platform"/>
            <consortium name="The Broad Institute Genome Sequencing Center for Infectious Disease"/>
            <person name="Wu L."/>
            <person name="Ma J."/>
        </authorList>
    </citation>
    <scope>NUCLEOTIDE SEQUENCE [LARGE SCALE GENOMIC DNA]</scope>
    <source>
        <strain evidence="9">CCUG 54520</strain>
    </source>
</reference>
<dbReference type="PANTHER" id="PTHR22981:SF7">
    <property type="entry name" value="3-HYDROXYISOBUTYRATE DEHYDROGENASE, MITOCHONDRIAL"/>
    <property type="match status" value="1"/>
</dbReference>
<dbReference type="InterPro" id="IPR013328">
    <property type="entry name" value="6PGD_dom2"/>
</dbReference>
<evidence type="ECO:0000259" key="7">
    <source>
        <dbReference type="Pfam" id="PF14833"/>
    </source>
</evidence>
<dbReference type="Proteomes" id="UP001595914">
    <property type="component" value="Unassembled WGS sequence"/>
</dbReference>
<evidence type="ECO:0000256" key="3">
    <source>
        <dbReference type="ARBA" id="ARBA00022456"/>
    </source>
</evidence>
<dbReference type="SUPFAM" id="SSF51735">
    <property type="entry name" value="NAD(P)-binding Rossmann-fold domains"/>
    <property type="match status" value="1"/>
</dbReference>
<dbReference type="InterPro" id="IPR036291">
    <property type="entry name" value="NAD(P)-bd_dom_sf"/>
</dbReference>
<dbReference type="GO" id="GO:0008442">
    <property type="term" value="F:3-hydroxyisobutyrate dehydrogenase activity"/>
    <property type="evidence" value="ECO:0007669"/>
    <property type="project" value="UniProtKB-EC"/>
</dbReference>
<accession>A0ABV9FWK5</accession>
<keyword evidence="9" id="KW-1185">Reference proteome</keyword>
<comment type="pathway">
    <text evidence="1">Amino-acid degradation.</text>
</comment>
<dbReference type="NCBIfam" id="TIGR01692">
    <property type="entry name" value="HIBADH"/>
    <property type="match status" value="1"/>
</dbReference>
<dbReference type="Pfam" id="PF14833">
    <property type="entry name" value="NAD_binding_11"/>
    <property type="match status" value="1"/>
</dbReference>
<evidence type="ECO:0000313" key="9">
    <source>
        <dbReference type="Proteomes" id="UP001595914"/>
    </source>
</evidence>